<proteinExistence type="predicted"/>
<dbReference type="InParanoid" id="A0A7G1G4V3"/>
<gene>
    <name evidence="1" type="ORF">OSSY52_00480</name>
</gene>
<dbReference type="Proteomes" id="UP000516361">
    <property type="component" value="Chromosome"/>
</dbReference>
<dbReference type="EMBL" id="AP018712">
    <property type="protein sequence ID" value="BBE29907.1"/>
    <property type="molecule type" value="Genomic_DNA"/>
</dbReference>
<protein>
    <submittedName>
        <fullName evidence="1">Uncharacterized protein</fullName>
    </submittedName>
</protein>
<accession>A0A7G1G4V3</accession>
<dbReference type="RefSeq" id="WP_190615051.1">
    <property type="nucleotide sequence ID" value="NZ_AP018712.1"/>
</dbReference>
<evidence type="ECO:0000313" key="1">
    <source>
        <dbReference type="EMBL" id="BBE29907.1"/>
    </source>
</evidence>
<keyword evidence="2" id="KW-1185">Reference proteome</keyword>
<sequence length="369" mass="43909">MKNKQIFLIILVVLITGILFSEKLKLNLVNEYHSDNYRTNYFDVSDSGTITFYCYYNYIEKYKGNKKIVTSSKRGLVTIDIFNDITTFIKEDLQPYFYVPMYFSGINYDKKENIYIATSNGLSKFSLNLGVDSFTLYYKTVDPSLATAYKLKTFYDLYNNLYSKEPKSKWENFDLSKNRISDMEPLIEKIYFFQNDSLKDVYGLADSKINKITYYEKNKLGYDTLKLEEIKILEGEYKVIQLRTDYKYLYALIEKNKAFYLYKINKFGKAELITNLTEKYKEYEILDFDMLDKNNFYFLTGKKELHDYAKIFVNYIFKWNSKTNITKSYKSLKSTSYDNATKGFRVKKLKNNNYVFLSYTSEVDVFKEN</sequence>
<organism evidence="1 2">
    <name type="scientific">Tepiditoga spiralis</name>
    <dbReference type="NCBI Taxonomy" id="2108365"/>
    <lineage>
        <taxon>Bacteria</taxon>
        <taxon>Thermotogati</taxon>
        <taxon>Thermotogota</taxon>
        <taxon>Thermotogae</taxon>
        <taxon>Petrotogales</taxon>
        <taxon>Petrotogaceae</taxon>
        <taxon>Tepiditoga</taxon>
    </lineage>
</organism>
<evidence type="ECO:0000313" key="2">
    <source>
        <dbReference type="Proteomes" id="UP000516361"/>
    </source>
</evidence>
<dbReference type="KEGG" id="ocy:OSSY52_00480"/>
<dbReference type="AlphaFoldDB" id="A0A7G1G4V3"/>
<name>A0A7G1G4V3_9BACT</name>
<reference evidence="1 2" key="1">
    <citation type="submission" date="2018-06" db="EMBL/GenBank/DDBJ databases">
        <title>Genome sequencing of Oceanotoga sp. sy52.</title>
        <authorList>
            <person name="Mori K."/>
        </authorList>
    </citation>
    <scope>NUCLEOTIDE SEQUENCE [LARGE SCALE GENOMIC DNA]</scope>
    <source>
        <strain evidence="2">sy52</strain>
    </source>
</reference>